<dbReference type="EMBL" id="BAAADD010000008">
    <property type="protein sequence ID" value="GAA0578926.1"/>
    <property type="molecule type" value="Genomic_DNA"/>
</dbReference>
<name>A0ABN1F047_9PROT</name>
<feature type="chain" id="PRO_5046608479" evidence="1">
    <location>
        <begin position="23"/>
        <end position="142"/>
    </location>
</feature>
<dbReference type="Proteomes" id="UP001499951">
    <property type="component" value="Unassembled WGS sequence"/>
</dbReference>
<evidence type="ECO:0000313" key="3">
    <source>
        <dbReference type="Proteomes" id="UP001499951"/>
    </source>
</evidence>
<evidence type="ECO:0000313" key="2">
    <source>
        <dbReference type="EMBL" id="GAA0578926.1"/>
    </source>
</evidence>
<keyword evidence="1" id="KW-0732">Signal</keyword>
<organism evidence="2 3">
    <name type="scientific">Rhizomicrobium electricum</name>
    <dbReference type="NCBI Taxonomy" id="480070"/>
    <lineage>
        <taxon>Bacteria</taxon>
        <taxon>Pseudomonadati</taxon>
        <taxon>Pseudomonadota</taxon>
        <taxon>Alphaproteobacteria</taxon>
        <taxon>Micropepsales</taxon>
        <taxon>Micropepsaceae</taxon>
        <taxon>Rhizomicrobium</taxon>
    </lineage>
</organism>
<dbReference type="InterPro" id="IPR036624">
    <property type="entry name" value="Hcp1-lik_sf"/>
</dbReference>
<sequence length="142" mass="16062">MRAHRLAAFAFILSFLAAPAFADGSFVKVGDIKGNATESQHNGWIQVGLWGTETRSGRWFWSKPTNVFWFEMTGEHAALEKAQLAKTFYDRVLFDVSIRGETLRTTFSNVRVVGVEQKGKVEKVTLQFKKQSDQRVTFTAAR</sequence>
<accession>A0ABN1F047</accession>
<protein>
    <submittedName>
        <fullName evidence="2">Uncharacterized protein</fullName>
    </submittedName>
</protein>
<evidence type="ECO:0000256" key="1">
    <source>
        <dbReference type="SAM" id="SignalP"/>
    </source>
</evidence>
<comment type="caution">
    <text evidence="2">The sequence shown here is derived from an EMBL/GenBank/DDBJ whole genome shotgun (WGS) entry which is preliminary data.</text>
</comment>
<proteinExistence type="predicted"/>
<dbReference type="RefSeq" id="WP_166936830.1">
    <property type="nucleotide sequence ID" value="NZ_BAAADD010000008.1"/>
</dbReference>
<reference evidence="2 3" key="1">
    <citation type="journal article" date="2019" name="Int. J. Syst. Evol. Microbiol.">
        <title>The Global Catalogue of Microorganisms (GCM) 10K type strain sequencing project: providing services to taxonomists for standard genome sequencing and annotation.</title>
        <authorList>
            <consortium name="The Broad Institute Genomics Platform"/>
            <consortium name="The Broad Institute Genome Sequencing Center for Infectious Disease"/>
            <person name="Wu L."/>
            <person name="Ma J."/>
        </authorList>
    </citation>
    <scope>NUCLEOTIDE SEQUENCE [LARGE SCALE GENOMIC DNA]</scope>
    <source>
        <strain evidence="2 3">JCM 15089</strain>
    </source>
</reference>
<dbReference type="SUPFAM" id="SSF141452">
    <property type="entry name" value="Hcp1-like"/>
    <property type="match status" value="1"/>
</dbReference>
<gene>
    <name evidence="2" type="ORF">GCM10008942_29770</name>
</gene>
<feature type="signal peptide" evidence="1">
    <location>
        <begin position="1"/>
        <end position="22"/>
    </location>
</feature>
<keyword evidence="3" id="KW-1185">Reference proteome</keyword>